<organism evidence="1 2">
    <name type="scientific">Heyndrickxia coagulans</name>
    <name type="common">Weizmannia coagulans</name>
    <dbReference type="NCBI Taxonomy" id="1398"/>
    <lineage>
        <taxon>Bacteria</taxon>
        <taxon>Bacillati</taxon>
        <taxon>Bacillota</taxon>
        <taxon>Bacilli</taxon>
        <taxon>Bacillales</taxon>
        <taxon>Bacillaceae</taxon>
        <taxon>Heyndrickxia</taxon>
    </lineage>
</organism>
<reference evidence="2" key="1">
    <citation type="submission" date="2015-01" db="EMBL/GenBank/DDBJ databases">
        <title>Comparative genome analysis of Bacillus coagulans HM-08, Clostridium butyricum HM-68, Bacillus subtilis HM-66 and Bacillus paralicheniformis BL-09.</title>
        <authorList>
            <person name="Zhang H."/>
        </authorList>
    </citation>
    <scope>NUCLEOTIDE SEQUENCE [LARGE SCALE GENOMIC DNA]</scope>
    <source>
        <strain evidence="2">HM-08</strain>
    </source>
</reference>
<dbReference type="EMBL" id="CP010525">
    <property type="protein sequence ID" value="AJO23047.1"/>
    <property type="molecule type" value="Genomic_DNA"/>
</dbReference>
<keyword evidence="2" id="KW-1185">Reference proteome</keyword>
<evidence type="ECO:0000313" key="1">
    <source>
        <dbReference type="EMBL" id="AJO23047.1"/>
    </source>
</evidence>
<gene>
    <name evidence="1" type="ORF">SB48_HM08orf03555</name>
</gene>
<name>A0AAN0T521_HEYCO</name>
<protein>
    <submittedName>
        <fullName evidence="1">Uncharacterized protein</fullName>
    </submittedName>
</protein>
<proteinExistence type="predicted"/>
<accession>A0AAN0T521</accession>
<evidence type="ECO:0000313" key="2">
    <source>
        <dbReference type="Proteomes" id="UP000032024"/>
    </source>
</evidence>
<dbReference type="AlphaFoldDB" id="A0AAN0T521"/>
<sequence length="45" mass="5226">MIKAQKEFDVSFCPVFKEQSLCFSANQLLYQNINSLSTSFFKPVF</sequence>
<dbReference type="Proteomes" id="UP000032024">
    <property type="component" value="Chromosome"/>
</dbReference>